<dbReference type="PANTHER" id="PTHR35526:SF3">
    <property type="entry name" value="ANTI-SIGMA-F FACTOR RSBW"/>
    <property type="match status" value="1"/>
</dbReference>
<dbReference type="InterPro" id="IPR003594">
    <property type="entry name" value="HATPase_dom"/>
</dbReference>
<dbReference type="PANTHER" id="PTHR35526">
    <property type="entry name" value="ANTI-SIGMA-F FACTOR RSBW-RELATED"/>
    <property type="match status" value="1"/>
</dbReference>
<accession>A0ABW4G5H0</accession>
<evidence type="ECO:0000313" key="3">
    <source>
        <dbReference type="Proteomes" id="UP001597097"/>
    </source>
</evidence>
<dbReference type="GO" id="GO:0005524">
    <property type="term" value="F:ATP binding"/>
    <property type="evidence" value="ECO:0007669"/>
    <property type="project" value="UniProtKB-KW"/>
</dbReference>
<feature type="domain" description="Histidine kinase/HSP90-like ATPase" evidence="1">
    <location>
        <begin position="16"/>
        <end position="112"/>
    </location>
</feature>
<evidence type="ECO:0000313" key="2">
    <source>
        <dbReference type="EMBL" id="MFD1537914.1"/>
    </source>
</evidence>
<dbReference type="InterPro" id="IPR050267">
    <property type="entry name" value="Anti-sigma-factor_SerPK"/>
</dbReference>
<dbReference type="Proteomes" id="UP001597097">
    <property type="component" value="Unassembled WGS sequence"/>
</dbReference>
<keyword evidence="3" id="KW-1185">Reference proteome</keyword>
<keyword evidence="2" id="KW-0067">ATP-binding</keyword>
<dbReference type="CDD" id="cd16936">
    <property type="entry name" value="HATPase_RsbW-like"/>
    <property type="match status" value="1"/>
</dbReference>
<organism evidence="2 3">
    <name type="scientific">Nonomuraea guangzhouensis</name>
    <dbReference type="NCBI Taxonomy" id="1291555"/>
    <lineage>
        <taxon>Bacteria</taxon>
        <taxon>Bacillati</taxon>
        <taxon>Actinomycetota</taxon>
        <taxon>Actinomycetes</taxon>
        <taxon>Streptosporangiales</taxon>
        <taxon>Streptosporangiaceae</taxon>
        <taxon>Nonomuraea</taxon>
    </lineage>
</organism>
<sequence>MSGLFLAEIVLPGVTRSVSVARRCVGEVLAVVGHEDVNDVQLVVSELVTNAVAHTASGEPGGFVTVEVTSLDAATAYIEVIDEGAAVTVPEIRNADAGECGGRGLWLVEAVAVGWGVRDGGYRRQVVWVEMSTKSGTSAGAART</sequence>
<name>A0ABW4G5H0_9ACTN</name>
<reference evidence="3" key="1">
    <citation type="journal article" date="2019" name="Int. J. Syst. Evol. Microbiol.">
        <title>The Global Catalogue of Microorganisms (GCM) 10K type strain sequencing project: providing services to taxonomists for standard genome sequencing and annotation.</title>
        <authorList>
            <consortium name="The Broad Institute Genomics Platform"/>
            <consortium name="The Broad Institute Genome Sequencing Center for Infectious Disease"/>
            <person name="Wu L."/>
            <person name="Ma J."/>
        </authorList>
    </citation>
    <scope>NUCLEOTIDE SEQUENCE [LARGE SCALE GENOMIC DNA]</scope>
    <source>
        <strain evidence="3">CGMCC 1.15399</strain>
    </source>
</reference>
<keyword evidence="2" id="KW-0547">Nucleotide-binding</keyword>
<dbReference type="RefSeq" id="WP_219531006.1">
    <property type="nucleotide sequence ID" value="NZ_JAHKRM010000010.1"/>
</dbReference>
<evidence type="ECO:0000259" key="1">
    <source>
        <dbReference type="Pfam" id="PF13581"/>
    </source>
</evidence>
<dbReference type="Pfam" id="PF13581">
    <property type="entry name" value="HATPase_c_2"/>
    <property type="match status" value="1"/>
</dbReference>
<protein>
    <submittedName>
        <fullName evidence="2">ATP-binding protein</fullName>
    </submittedName>
</protein>
<proteinExistence type="predicted"/>
<gene>
    <name evidence="2" type="ORF">ACFSJ0_12750</name>
</gene>
<dbReference type="EMBL" id="JBHUCM010000012">
    <property type="protein sequence ID" value="MFD1537914.1"/>
    <property type="molecule type" value="Genomic_DNA"/>
</dbReference>
<comment type="caution">
    <text evidence="2">The sequence shown here is derived from an EMBL/GenBank/DDBJ whole genome shotgun (WGS) entry which is preliminary data.</text>
</comment>